<organism evidence="2 3">
    <name type="scientific">Orchesella cincta</name>
    <name type="common">Springtail</name>
    <name type="synonym">Podura cincta</name>
    <dbReference type="NCBI Taxonomy" id="48709"/>
    <lineage>
        <taxon>Eukaryota</taxon>
        <taxon>Metazoa</taxon>
        <taxon>Ecdysozoa</taxon>
        <taxon>Arthropoda</taxon>
        <taxon>Hexapoda</taxon>
        <taxon>Collembola</taxon>
        <taxon>Entomobryomorpha</taxon>
        <taxon>Entomobryoidea</taxon>
        <taxon>Orchesellidae</taxon>
        <taxon>Orchesellinae</taxon>
        <taxon>Orchesella</taxon>
    </lineage>
</organism>
<dbReference type="AlphaFoldDB" id="A0A1D2MHB4"/>
<reference evidence="2 3" key="1">
    <citation type="journal article" date="2016" name="Genome Biol. Evol.">
        <title>Gene Family Evolution Reflects Adaptation to Soil Environmental Stressors in the Genome of the Collembolan Orchesella cincta.</title>
        <authorList>
            <person name="Faddeeva-Vakhrusheva A."/>
            <person name="Derks M.F."/>
            <person name="Anvar S.Y."/>
            <person name="Agamennone V."/>
            <person name="Suring W."/>
            <person name="Smit S."/>
            <person name="van Straalen N.M."/>
            <person name="Roelofs D."/>
        </authorList>
    </citation>
    <scope>NUCLEOTIDE SEQUENCE [LARGE SCALE GENOMIC DNA]</scope>
    <source>
        <tissue evidence="2">Mixed pool</tissue>
    </source>
</reference>
<keyword evidence="3" id="KW-1185">Reference proteome</keyword>
<protein>
    <submittedName>
        <fullName evidence="2">Uncharacterized protein</fullName>
    </submittedName>
</protein>
<dbReference type="EMBL" id="LJIJ01001277">
    <property type="protein sequence ID" value="ODM92292.1"/>
    <property type="molecule type" value="Genomic_DNA"/>
</dbReference>
<evidence type="ECO:0000256" key="1">
    <source>
        <dbReference type="SAM" id="MobiDB-lite"/>
    </source>
</evidence>
<feature type="compositionally biased region" description="Basic and acidic residues" evidence="1">
    <location>
        <begin position="43"/>
        <end position="52"/>
    </location>
</feature>
<evidence type="ECO:0000313" key="3">
    <source>
        <dbReference type="Proteomes" id="UP000094527"/>
    </source>
</evidence>
<comment type="caution">
    <text evidence="2">The sequence shown here is derived from an EMBL/GenBank/DDBJ whole genome shotgun (WGS) entry which is preliminary data.</text>
</comment>
<accession>A0A1D2MHB4</accession>
<evidence type="ECO:0000313" key="2">
    <source>
        <dbReference type="EMBL" id="ODM92292.1"/>
    </source>
</evidence>
<name>A0A1D2MHB4_ORCCI</name>
<sequence length="64" mass="7334">MVFGEAKDYGRDPSNRKWVLSVGSFQDNEIHLRAIDDTLKIKDLSTDNEPPRRANRLCDVQNST</sequence>
<proteinExistence type="predicted"/>
<feature type="region of interest" description="Disordered" evidence="1">
    <location>
        <begin position="43"/>
        <end position="64"/>
    </location>
</feature>
<dbReference type="Proteomes" id="UP000094527">
    <property type="component" value="Unassembled WGS sequence"/>
</dbReference>
<gene>
    <name evidence="2" type="ORF">Ocin01_14388</name>
</gene>